<evidence type="ECO:0000259" key="9">
    <source>
        <dbReference type="Pfam" id="PF12704"/>
    </source>
</evidence>
<dbReference type="GO" id="GO:0022857">
    <property type="term" value="F:transmembrane transporter activity"/>
    <property type="evidence" value="ECO:0007669"/>
    <property type="project" value="TreeGrafter"/>
</dbReference>
<feature type="transmembrane region" description="Helical" evidence="7">
    <location>
        <begin position="276"/>
        <end position="303"/>
    </location>
</feature>
<protein>
    <submittedName>
        <fullName evidence="10">FtsX-like permease family protein</fullName>
    </submittedName>
</protein>
<evidence type="ECO:0000256" key="6">
    <source>
        <dbReference type="ARBA" id="ARBA00038076"/>
    </source>
</evidence>
<reference evidence="10 11" key="1">
    <citation type="journal article" date="2017" name="ISME J.">
        <title>Energy and carbon metabolisms in a deep terrestrial subsurface fluid microbial community.</title>
        <authorList>
            <person name="Momper L."/>
            <person name="Jungbluth S.P."/>
            <person name="Lee M.D."/>
            <person name="Amend J.P."/>
        </authorList>
    </citation>
    <scope>NUCLEOTIDE SEQUENCE [LARGE SCALE GENOMIC DNA]</scope>
    <source>
        <strain evidence="10">SURF_5</strain>
    </source>
</reference>
<evidence type="ECO:0000256" key="3">
    <source>
        <dbReference type="ARBA" id="ARBA00022692"/>
    </source>
</evidence>
<keyword evidence="4 7" id="KW-1133">Transmembrane helix</keyword>
<sequence>MWWNMILLASREIRRNVLRSSLTVLGIIIGVAAVITMVTLGDGVTAQVATEISSLGANLLQVHQGQGFRGPGGTRSAERPFDLKDAAAIEEEIRGVIAAAPVASRSLQAIVANDNWSTTVTGSTNAFLIVRNWTLESGRLFNESELRGGKPVCIIGSMVREKLFGPQNPIGSSLRLEKLSCRVVGVLKAKGQSSTGMDQDDFVLIPLRTFQRRIAGNQDVSAILVTAQEGVSTEKVQSDIERLLRERRRISLEDEDDFHLHDMKEIISTMTSTTRMLTALVGAVAAISLLVGGIGIMNIMLVSVTERTREIGTRLAIGALEREVMIQFLVEAVVLSSFGGLIGIILGLSAAAGGAHFLKIPFVFNGGIVTIAFIFSGLVGIVFGYFPARKAARLNPIDALRYE</sequence>
<feature type="domain" description="MacB-like periplasmic core" evidence="9">
    <location>
        <begin position="20"/>
        <end position="242"/>
    </location>
</feature>
<dbReference type="GO" id="GO:0005886">
    <property type="term" value="C:plasma membrane"/>
    <property type="evidence" value="ECO:0007669"/>
    <property type="project" value="UniProtKB-SubCell"/>
</dbReference>
<feature type="domain" description="ABC3 transporter permease C-terminal" evidence="8">
    <location>
        <begin position="283"/>
        <end position="396"/>
    </location>
</feature>
<evidence type="ECO:0000313" key="11">
    <source>
        <dbReference type="Proteomes" id="UP000265882"/>
    </source>
</evidence>
<evidence type="ECO:0000256" key="5">
    <source>
        <dbReference type="ARBA" id="ARBA00023136"/>
    </source>
</evidence>
<evidence type="ECO:0000256" key="2">
    <source>
        <dbReference type="ARBA" id="ARBA00022475"/>
    </source>
</evidence>
<organism evidence="10 11">
    <name type="scientific">Abyssobacteria bacterium (strain SURF_5)</name>
    <dbReference type="NCBI Taxonomy" id="2093360"/>
    <lineage>
        <taxon>Bacteria</taxon>
        <taxon>Pseudomonadati</taxon>
        <taxon>Candidatus Hydrogenedentota</taxon>
        <taxon>Candidatus Abyssobacteria</taxon>
    </lineage>
</organism>
<keyword evidence="2" id="KW-1003">Cell membrane</keyword>
<dbReference type="InterPro" id="IPR050250">
    <property type="entry name" value="Macrolide_Exporter_MacB"/>
</dbReference>
<feature type="transmembrane region" description="Helical" evidence="7">
    <location>
        <begin position="324"/>
        <end position="350"/>
    </location>
</feature>
<accession>A0A3A4NUN8</accession>
<dbReference type="InterPro" id="IPR003838">
    <property type="entry name" value="ABC3_permease_C"/>
</dbReference>
<gene>
    <name evidence="10" type="ORF">C4520_04510</name>
</gene>
<feature type="transmembrane region" description="Helical" evidence="7">
    <location>
        <begin position="21"/>
        <end position="40"/>
    </location>
</feature>
<keyword evidence="5 7" id="KW-0472">Membrane</keyword>
<name>A0A3A4NUN8_ABYX5</name>
<dbReference type="PANTHER" id="PTHR30572:SF4">
    <property type="entry name" value="ABC TRANSPORTER PERMEASE YTRF"/>
    <property type="match status" value="1"/>
</dbReference>
<evidence type="ECO:0000256" key="7">
    <source>
        <dbReference type="SAM" id="Phobius"/>
    </source>
</evidence>
<dbReference type="PANTHER" id="PTHR30572">
    <property type="entry name" value="MEMBRANE COMPONENT OF TRANSPORTER-RELATED"/>
    <property type="match status" value="1"/>
</dbReference>
<evidence type="ECO:0000313" key="10">
    <source>
        <dbReference type="EMBL" id="RJP24157.1"/>
    </source>
</evidence>
<dbReference type="Proteomes" id="UP000265882">
    <property type="component" value="Unassembled WGS sequence"/>
</dbReference>
<comment type="caution">
    <text evidence="10">The sequence shown here is derived from an EMBL/GenBank/DDBJ whole genome shotgun (WGS) entry which is preliminary data.</text>
</comment>
<evidence type="ECO:0000256" key="4">
    <source>
        <dbReference type="ARBA" id="ARBA00022989"/>
    </source>
</evidence>
<dbReference type="InterPro" id="IPR025857">
    <property type="entry name" value="MacB_PCD"/>
</dbReference>
<proteinExistence type="inferred from homology"/>
<dbReference type="EMBL" id="QZKU01000039">
    <property type="protein sequence ID" value="RJP24157.1"/>
    <property type="molecule type" value="Genomic_DNA"/>
</dbReference>
<evidence type="ECO:0000259" key="8">
    <source>
        <dbReference type="Pfam" id="PF02687"/>
    </source>
</evidence>
<dbReference type="AlphaFoldDB" id="A0A3A4NUN8"/>
<keyword evidence="3 7" id="KW-0812">Transmembrane</keyword>
<dbReference type="Pfam" id="PF02687">
    <property type="entry name" value="FtsX"/>
    <property type="match status" value="1"/>
</dbReference>
<comment type="similarity">
    <text evidence="6">Belongs to the ABC-4 integral membrane protein family.</text>
</comment>
<evidence type="ECO:0000256" key="1">
    <source>
        <dbReference type="ARBA" id="ARBA00004651"/>
    </source>
</evidence>
<feature type="transmembrane region" description="Helical" evidence="7">
    <location>
        <begin position="362"/>
        <end position="386"/>
    </location>
</feature>
<dbReference type="Pfam" id="PF12704">
    <property type="entry name" value="MacB_PCD"/>
    <property type="match status" value="1"/>
</dbReference>
<comment type="subcellular location">
    <subcellularLocation>
        <location evidence="1">Cell membrane</location>
        <topology evidence="1">Multi-pass membrane protein</topology>
    </subcellularLocation>
</comment>